<feature type="region of interest" description="Disordered" evidence="1">
    <location>
        <begin position="1"/>
        <end position="28"/>
    </location>
</feature>
<dbReference type="Gene3D" id="3.40.630.30">
    <property type="match status" value="1"/>
</dbReference>
<evidence type="ECO:0000313" key="3">
    <source>
        <dbReference type="EMBL" id="ROP45562.1"/>
    </source>
</evidence>
<dbReference type="GO" id="GO:0016747">
    <property type="term" value="F:acyltransferase activity, transferring groups other than amino-acyl groups"/>
    <property type="evidence" value="ECO:0007669"/>
    <property type="project" value="InterPro"/>
</dbReference>
<sequence length="282" mass="30531">MPARFQHDPGHRGHDDYRSADSSRQMARTALRPMRDDDCQVTAGLHHQYLSVGLFPQLGAGFLRRWHRTFVAVPHGRGVVAVDDLGQVVGFALVATRADRYVEEVLRTGRWRLGAAGVAALLRRPVVAMLFARTRGRRYARRLLRRRPRPTGRGHGAPPAAPSAATAAGPRGGGGGQGEPVGPARSAVVYALVTVPAVRGRGVGRELLEAAVEAARQEGATEVCLLTRDAIAQARPAPGLRGQASDRERAGAAGFYDRLGWQRAREVERDGAALIEYRLPLR</sequence>
<feature type="region of interest" description="Disordered" evidence="1">
    <location>
        <begin position="142"/>
        <end position="180"/>
    </location>
</feature>
<dbReference type="SUPFAM" id="SSF55729">
    <property type="entry name" value="Acyl-CoA N-acyltransferases (Nat)"/>
    <property type="match status" value="1"/>
</dbReference>
<keyword evidence="3" id="KW-0808">Transferase</keyword>
<evidence type="ECO:0000256" key="1">
    <source>
        <dbReference type="SAM" id="MobiDB-lite"/>
    </source>
</evidence>
<keyword evidence="4" id="KW-1185">Reference proteome</keyword>
<dbReference type="InterPro" id="IPR016181">
    <property type="entry name" value="Acyl_CoA_acyltransferase"/>
</dbReference>
<dbReference type="AlphaFoldDB" id="A0A3N1HT44"/>
<gene>
    <name evidence="3" type="ORF">EDC03_0166</name>
</gene>
<feature type="compositionally biased region" description="Basic residues" evidence="1">
    <location>
        <begin position="142"/>
        <end position="152"/>
    </location>
</feature>
<protein>
    <submittedName>
        <fullName evidence="3">Acetyltransferase (GNAT) family protein</fullName>
    </submittedName>
</protein>
<dbReference type="InterPro" id="IPR000182">
    <property type="entry name" value="GNAT_dom"/>
</dbReference>
<dbReference type="PROSITE" id="PS51186">
    <property type="entry name" value="GNAT"/>
    <property type="match status" value="1"/>
</dbReference>
<name>A0A3N1HT44_9ACTN</name>
<dbReference type="EMBL" id="RJKN01000001">
    <property type="protein sequence ID" value="ROP45562.1"/>
    <property type="molecule type" value="Genomic_DNA"/>
</dbReference>
<evidence type="ECO:0000259" key="2">
    <source>
        <dbReference type="PROSITE" id="PS51186"/>
    </source>
</evidence>
<dbReference type="Pfam" id="PF13508">
    <property type="entry name" value="Acetyltransf_7"/>
    <property type="match status" value="1"/>
</dbReference>
<organism evidence="3 4">
    <name type="scientific">Pseudokineococcus lusitanus</name>
    <dbReference type="NCBI Taxonomy" id="763993"/>
    <lineage>
        <taxon>Bacteria</taxon>
        <taxon>Bacillati</taxon>
        <taxon>Actinomycetota</taxon>
        <taxon>Actinomycetes</taxon>
        <taxon>Kineosporiales</taxon>
        <taxon>Kineosporiaceae</taxon>
        <taxon>Pseudokineococcus</taxon>
    </lineage>
</organism>
<reference evidence="3 4" key="1">
    <citation type="journal article" date="2015" name="Stand. Genomic Sci.">
        <title>Genomic Encyclopedia of Bacterial and Archaeal Type Strains, Phase III: the genomes of soil and plant-associated and newly described type strains.</title>
        <authorList>
            <person name="Whitman W.B."/>
            <person name="Woyke T."/>
            <person name="Klenk H.P."/>
            <person name="Zhou Y."/>
            <person name="Lilburn T.G."/>
            <person name="Beck B.J."/>
            <person name="De Vos P."/>
            <person name="Vandamme P."/>
            <person name="Eisen J.A."/>
            <person name="Garrity G."/>
            <person name="Hugenholtz P."/>
            <person name="Kyrpides N.C."/>
        </authorList>
    </citation>
    <scope>NUCLEOTIDE SEQUENCE [LARGE SCALE GENOMIC DNA]</scope>
    <source>
        <strain evidence="3 4">CECT 7306</strain>
    </source>
</reference>
<feature type="compositionally biased region" description="Low complexity" evidence="1">
    <location>
        <begin position="156"/>
        <end position="169"/>
    </location>
</feature>
<accession>A0A3N1HT44</accession>
<proteinExistence type="predicted"/>
<dbReference type="CDD" id="cd04301">
    <property type="entry name" value="NAT_SF"/>
    <property type="match status" value="1"/>
</dbReference>
<dbReference type="Proteomes" id="UP000276232">
    <property type="component" value="Unassembled WGS sequence"/>
</dbReference>
<comment type="caution">
    <text evidence="3">The sequence shown here is derived from an EMBL/GenBank/DDBJ whole genome shotgun (WGS) entry which is preliminary data.</text>
</comment>
<dbReference type="InParanoid" id="A0A3N1HT44"/>
<feature type="domain" description="N-acetyltransferase" evidence="2">
    <location>
        <begin position="174"/>
        <end position="282"/>
    </location>
</feature>
<evidence type="ECO:0000313" key="4">
    <source>
        <dbReference type="Proteomes" id="UP000276232"/>
    </source>
</evidence>
<feature type="compositionally biased region" description="Gly residues" evidence="1">
    <location>
        <begin position="170"/>
        <end position="179"/>
    </location>
</feature>
<feature type="compositionally biased region" description="Basic and acidic residues" evidence="1">
    <location>
        <begin position="1"/>
        <end position="21"/>
    </location>
</feature>